<gene>
    <name evidence="1" type="ORF">Adt_40413</name>
</gene>
<protein>
    <submittedName>
        <fullName evidence="1">Transcription factor PIF1</fullName>
    </submittedName>
</protein>
<dbReference type="AlphaFoldDB" id="A0ABD1Q7U5"/>
<evidence type="ECO:0000313" key="1">
    <source>
        <dbReference type="EMBL" id="KAL2472277.1"/>
    </source>
</evidence>
<evidence type="ECO:0000313" key="2">
    <source>
        <dbReference type="Proteomes" id="UP001604336"/>
    </source>
</evidence>
<keyword evidence="2" id="KW-1185">Reference proteome</keyword>
<accession>A0ABD1Q7U5</accession>
<sequence length="151" mass="16488">MPHRLTIPTLQRKLQTSSSLHNFVHLSRFFRARNEPMLGPSSSSKVAVRESTVVDSNETPMDGSKSKFLHAAAKSTTQDFCGNILNGTATTVTSSAARKSEIDTFEFTLTSSLDYSRASVSASASPESILPHQKPLTNVNLSLLFIIYLVI</sequence>
<proteinExistence type="predicted"/>
<dbReference type="Proteomes" id="UP001604336">
    <property type="component" value="Unassembled WGS sequence"/>
</dbReference>
<comment type="caution">
    <text evidence="1">The sequence shown here is derived from an EMBL/GenBank/DDBJ whole genome shotgun (WGS) entry which is preliminary data.</text>
</comment>
<dbReference type="EMBL" id="JBFOLK010000012">
    <property type="protein sequence ID" value="KAL2472277.1"/>
    <property type="molecule type" value="Genomic_DNA"/>
</dbReference>
<reference evidence="2" key="1">
    <citation type="submission" date="2024-07" db="EMBL/GenBank/DDBJ databases">
        <title>Two chromosome-level genome assemblies of Korean endemic species Abeliophyllum distichum and Forsythia ovata (Oleaceae).</title>
        <authorList>
            <person name="Jang H."/>
        </authorList>
    </citation>
    <scope>NUCLEOTIDE SEQUENCE [LARGE SCALE GENOMIC DNA]</scope>
</reference>
<organism evidence="1 2">
    <name type="scientific">Abeliophyllum distichum</name>
    <dbReference type="NCBI Taxonomy" id="126358"/>
    <lineage>
        <taxon>Eukaryota</taxon>
        <taxon>Viridiplantae</taxon>
        <taxon>Streptophyta</taxon>
        <taxon>Embryophyta</taxon>
        <taxon>Tracheophyta</taxon>
        <taxon>Spermatophyta</taxon>
        <taxon>Magnoliopsida</taxon>
        <taxon>eudicotyledons</taxon>
        <taxon>Gunneridae</taxon>
        <taxon>Pentapetalae</taxon>
        <taxon>asterids</taxon>
        <taxon>lamiids</taxon>
        <taxon>Lamiales</taxon>
        <taxon>Oleaceae</taxon>
        <taxon>Forsythieae</taxon>
        <taxon>Abeliophyllum</taxon>
    </lineage>
</organism>
<name>A0ABD1Q7U5_9LAMI</name>